<organism evidence="14 15">
    <name type="scientific">Candidatus Liberibacter africanus PTSAPSY</name>
    <dbReference type="NCBI Taxonomy" id="1277257"/>
    <lineage>
        <taxon>Bacteria</taxon>
        <taxon>Pseudomonadati</taxon>
        <taxon>Pseudomonadota</taxon>
        <taxon>Alphaproteobacteria</taxon>
        <taxon>Hyphomicrobiales</taxon>
        <taxon>Rhizobiaceae</taxon>
        <taxon>Liberibacter</taxon>
    </lineage>
</organism>
<comment type="cofactor">
    <cofactor evidence="1 10">
        <name>Mg(2+)</name>
        <dbReference type="ChEBI" id="CHEBI:18420"/>
    </cofactor>
</comment>
<comment type="similarity">
    <text evidence="3 10 13">Belongs to the IPP transferase family.</text>
</comment>
<feature type="binding site" evidence="10">
    <location>
        <begin position="16"/>
        <end position="21"/>
    </location>
    <ligand>
        <name>substrate</name>
    </ligand>
</feature>
<name>A0A0G3I3Z5_LIBAF</name>
<evidence type="ECO:0000256" key="3">
    <source>
        <dbReference type="ARBA" id="ARBA00005842"/>
    </source>
</evidence>
<dbReference type="Proteomes" id="UP000035503">
    <property type="component" value="Chromosome"/>
</dbReference>
<dbReference type="NCBIfam" id="TIGR00174">
    <property type="entry name" value="miaA"/>
    <property type="match status" value="1"/>
</dbReference>
<dbReference type="STRING" id="1277257.G293_04945"/>
<feature type="binding site" evidence="10">
    <location>
        <begin position="14"/>
        <end position="21"/>
    </location>
    <ligand>
        <name>ATP</name>
        <dbReference type="ChEBI" id="CHEBI:30616"/>
    </ligand>
</feature>
<dbReference type="Gene3D" id="1.10.20.140">
    <property type="match status" value="1"/>
</dbReference>
<dbReference type="PANTHER" id="PTHR11088">
    <property type="entry name" value="TRNA DIMETHYLALLYLTRANSFERASE"/>
    <property type="match status" value="1"/>
</dbReference>
<keyword evidence="5 10" id="KW-0819">tRNA processing</keyword>
<dbReference type="PATRIC" id="fig|1277257.4.peg.1070"/>
<dbReference type="SUPFAM" id="SSF52540">
    <property type="entry name" value="P-loop containing nucleoside triphosphate hydrolases"/>
    <property type="match status" value="2"/>
</dbReference>
<comment type="catalytic activity">
    <reaction evidence="9 10 11">
        <text>adenosine(37) in tRNA + dimethylallyl diphosphate = N(6)-dimethylallyladenosine(37) in tRNA + diphosphate</text>
        <dbReference type="Rhea" id="RHEA:26482"/>
        <dbReference type="Rhea" id="RHEA-COMP:10162"/>
        <dbReference type="Rhea" id="RHEA-COMP:10375"/>
        <dbReference type="ChEBI" id="CHEBI:33019"/>
        <dbReference type="ChEBI" id="CHEBI:57623"/>
        <dbReference type="ChEBI" id="CHEBI:74411"/>
        <dbReference type="ChEBI" id="CHEBI:74415"/>
        <dbReference type="EC" id="2.5.1.75"/>
    </reaction>
</comment>
<feature type="region of interest" description="Interaction with substrate tRNA" evidence="10">
    <location>
        <begin position="39"/>
        <end position="42"/>
    </location>
</feature>
<reference evidence="14 15" key="1">
    <citation type="journal article" date="2015" name="Genome Announc.">
        <title>Complete Genome Sequence of 'Candidatus Liberibacter africanus,' a Bacterium Associated with Citrus Huanglongbing.</title>
        <authorList>
            <person name="Lin H."/>
            <person name="Pietersen G."/>
            <person name="Han C."/>
            <person name="Read D.A."/>
            <person name="Lou B."/>
            <person name="Gupta G."/>
            <person name="Civerolo E.L."/>
        </authorList>
    </citation>
    <scope>NUCLEOTIDE SEQUENCE [LARGE SCALE GENOMIC DNA]</scope>
    <source>
        <strain evidence="14 15">PTSAPSY</strain>
    </source>
</reference>
<feature type="site" description="Interaction with substrate tRNA" evidence="10">
    <location>
        <position position="131"/>
    </location>
</feature>
<keyword evidence="6 10" id="KW-0547">Nucleotide-binding</keyword>
<dbReference type="HAMAP" id="MF_00185">
    <property type="entry name" value="IPP_trans"/>
    <property type="match status" value="1"/>
</dbReference>
<evidence type="ECO:0000256" key="4">
    <source>
        <dbReference type="ARBA" id="ARBA00022679"/>
    </source>
</evidence>
<evidence type="ECO:0000313" key="15">
    <source>
        <dbReference type="Proteomes" id="UP000035503"/>
    </source>
</evidence>
<evidence type="ECO:0000256" key="13">
    <source>
        <dbReference type="RuleBase" id="RU003785"/>
    </source>
</evidence>
<evidence type="ECO:0000256" key="6">
    <source>
        <dbReference type="ARBA" id="ARBA00022741"/>
    </source>
</evidence>
<evidence type="ECO:0000256" key="2">
    <source>
        <dbReference type="ARBA" id="ARBA00003213"/>
    </source>
</evidence>
<keyword evidence="7 10" id="KW-0067">ATP-binding</keyword>
<dbReference type="InterPro" id="IPR027417">
    <property type="entry name" value="P-loop_NTPase"/>
</dbReference>
<feature type="region of interest" description="Interaction with substrate tRNA" evidence="10">
    <location>
        <begin position="163"/>
        <end position="167"/>
    </location>
</feature>
<dbReference type="GO" id="GO:0005524">
    <property type="term" value="F:ATP binding"/>
    <property type="evidence" value="ECO:0007669"/>
    <property type="project" value="UniProtKB-UniRule"/>
</dbReference>
<gene>
    <name evidence="10 14" type="primary">miaA</name>
    <name evidence="14" type="ORF">G293_04945</name>
</gene>
<comment type="caution">
    <text evidence="10">Lacks conserved residue(s) required for the propagation of feature annotation.</text>
</comment>
<keyword evidence="15" id="KW-1185">Reference proteome</keyword>
<evidence type="ECO:0000256" key="11">
    <source>
        <dbReference type="RuleBase" id="RU003783"/>
    </source>
</evidence>
<proteinExistence type="inferred from homology"/>
<evidence type="ECO:0000256" key="7">
    <source>
        <dbReference type="ARBA" id="ARBA00022840"/>
    </source>
</evidence>
<dbReference type="GO" id="GO:0006400">
    <property type="term" value="P:tRNA modification"/>
    <property type="evidence" value="ECO:0007669"/>
    <property type="project" value="TreeGrafter"/>
</dbReference>
<dbReference type="Gene3D" id="3.40.50.300">
    <property type="entry name" value="P-loop containing nucleotide triphosphate hydrolases"/>
    <property type="match status" value="1"/>
</dbReference>
<dbReference type="EMBL" id="CP004021">
    <property type="protein sequence ID" value="AKK20604.1"/>
    <property type="molecule type" value="Genomic_DNA"/>
</dbReference>
<protein>
    <recommendedName>
        <fullName evidence="10">tRNA dimethylallyltransferase</fullName>
        <ecNumber evidence="10">2.5.1.75</ecNumber>
    </recommendedName>
    <alternativeName>
        <fullName evidence="10">Dimethylallyl diphosphate:tRNA dimethylallyltransferase</fullName>
        <shortName evidence="10">DMAPP:tRNA dimethylallyltransferase</shortName>
        <shortName evidence="10">DMATase</shortName>
    </alternativeName>
    <alternativeName>
        <fullName evidence="10">Isopentenyl-diphosphate:tRNA isopentenyltransferase</fullName>
        <shortName evidence="10">IPP transferase</shortName>
        <shortName evidence="10">IPPT</shortName>
        <shortName evidence="10">IPTase</shortName>
    </alternativeName>
</protein>
<comment type="subunit">
    <text evidence="10">Monomer.</text>
</comment>
<dbReference type="InterPro" id="IPR039657">
    <property type="entry name" value="Dimethylallyltransferase"/>
</dbReference>
<dbReference type="AlphaFoldDB" id="A0A0G3I3Z5"/>
<feature type="site" description="Interaction with substrate tRNA" evidence="10">
    <location>
        <position position="105"/>
    </location>
</feature>
<evidence type="ECO:0000256" key="8">
    <source>
        <dbReference type="ARBA" id="ARBA00022842"/>
    </source>
</evidence>
<comment type="function">
    <text evidence="2 10 12">Catalyzes the transfer of a dimethylallyl group onto the adenine at position 37 in tRNAs that read codons beginning with uridine, leading to the formation of N6-(dimethylallyl)adenosine (i(6)A).</text>
</comment>
<dbReference type="InterPro" id="IPR018022">
    <property type="entry name" value="IPT"/>
</dbReference>
<dbReference type="RefSeq" id="WP_052775053.1">
    <property type="nucleotide sequence ID" value="NZ_CP004021.1"/>
</dbReference>
<dbReference type="PANTHER" id="PTHR11088:SF60">
    <property type="entry name" value="TRNA DIMETHYLALLYLTRANSFERASE"/>
    <property type="match status" value="1"/>
</dbReference>
<evidence type="ECO:0000256" key="12">
    <source>
        <dbReference type="RuleBase" id="RU003784"/>
    </source>
</evidence>
<sequence>MFLSTNNNAIFIFGQTASGKSLCALKLARKFNGAIINADSMQVYDTLSILTSRPSYQDMQSVPHYLYGHIPAQESYSVGKWLSSAVKTITEVRNNRFLPIIIGGTGLYFRALMGQISTMPEIPNEVRQNIREKIKKYGSHVIHDELSRVDHLAAQQIHPSDAQRIARALEIKVFSGRSIIEFWKQSSNPVIPLESTCKIIIIPEKDELKNRIYRRFKKMLDSGAIDEICSLVKMNLSLDLPIMKAIGVREIIALLNGEMNYDQTLNKGVVATNQYAKRQKTWISHQFKEDWIRINSIEDLL</sequence>
<evidence type="ECO:0000256" key="10">
    <source>
        <dbReference type="HAMAP-Rule" id="MF_00185"/>
    </source>
</evidence>
<keyword evidence="4 10" id="KW-0808">Transferase</keyword>
<dbReference type="OrthoDB" id="9776390at2"/>
<evidence type="ECO:0000313" key="14">
    <source>
        <dbReference type="EMBL" id="AKK20604.1"/>
    </source>
</evidence>
<dbReference type="KEGG" id="lau:G293_04945"/>
<evidence type="ECO:0000256" key="9">
    <source>
        <dbReference type="ARBA" id="ARBA00049563"/>
    </source>
</evidence>
<dbReference type="EC" id="2.5.1.75" evidence="10"/>
<accession>A0A0G3I3Z5</accession>
<evidence type="ECO:0000256" key="5">
    <source>
        <dbReference type="ARBA" id="ARBA00022694"/>
    </source>
</evidence>
<keyword evidence="8 10" id="KW-0460">Magnesium</keyword>
<dbReference type="Pfam" id="PF01715">
    <property type="entry name" value="IPPT"/>
    <property type="match status" value="1"/>
</dbReference>
<dbReference type="GO" id="GO:0052381">
    <property type="term" value="F:tRNA dimethylallyltransferase activity"/>
    <property type="evidence" value="ECO:0007669"/>
    <property type="project" value="UniProtKB-UniRule"/>
</dbReference>
<evidence type="ECO:0000256" key="1">
    <source>
        <dbReference type="ARBA" id="ARBA00001946"/>
    </source>
</evidence>